<organism evidence="11 12">
    <name type="scientific">Sphaerochaeta pleomorpha (strain ATCC BAA-1885 / DSM 22778 / Grapes)</name>
    <dbReference type="NCBI Taxonomy" id="158190"/>
    <lineage>
        <taxon>Bacteria</taxon>
        <taxon>Pseudomonadati</taxon>
        <taxon>Spirochaetota</taxon>
        <taxon>Spirochaetia</taxon>
        <taxon>Spirochaetales</taxon>
        <taxon>Sphaerochaetaceae</taxon>
        <taxon>Sphaerochaeta</taxon>
    </lineage>
</organism>
<evidence type="ECO:0000313" key="12">
    <source>
        <dbReference type="Proteomes" id="UP000005632"/>
    </source>
</evidence>
<dbReference type="RefSeq" id="WP_014269311.1">
    <property type="nucleotide sequence ID" value="NC_016633.1"/>
</dbReference>
<dbReference type="PANTHER" id="PTHR22789:SF8">
    <property type="entry name" value="L-RIBULOSE-5-PHOSPHATE 4-EPIMERASE SGBE"/>
    <property type="match status" value="1"/>
</dbReference>
<evidence type="ECO:0000313" key="11">
    <source>
        <dbReference type="EMBL" id="AEV28462.1"/>
    </source>
</evidence>
<dbReference type="NCBIfam" id="NF006047">
    <property type="entry name" value="PRK08193.1"/>
    <property type="match status" value="1"/>
</dbReference>
<protein>
    <recommendedName>
        <fullName evidence="4 9">L-ribulose-5-phosphate 4-epimerase</fullName>
        <ecNumber evidence="4 9">5.1.3.4</ecNumber>
    </recommendedName>
</protein>
<dbReference type="STRING" id="158190.SpiGrapes_0620"/>
<dbReference type="GO" id="GO:0008270">
    <property type="term" value="F:zinc ion binding"/>
    <property type="evidence" value="ECO:0007669"/>
    <property type="project" value="InterPro"/>
</dbReference>
<evidence type="ECO:0000256" key="4">
    <source>
        <dbReference type="ARBA" id="ARBA00013186"/>
    </source>
</evidence>
<gene>
    <name evidence="11" type="ordered locus">SpiGrapes_0620</name>
</gene>
<dbReference type="NCBIfam" id="NF009003">
    <property type="entry name" value="PRK12348.1"/>
    <property type="match status" value="1"/>
</dbReference>
<evidence type="ECO:0000259" key="10">
    <source>
        <dbReference type="SMART" id="SM01007"/>
    </source>
</evidence>
<comment type="catalytic activity">
    <reaction evidence="1">
        <text>L-ribulose 5-phosphate = D-xylulose 5-phosphate</text>
        <dbReference type="Rhea" id="RHEA:22368"/>
        <dbReference type="ChEBI" id="CHEBI:57737"/>
        <dbReference type="ChEBI" id="CHEBI:58226"/>
        <dbReference type="EC" id="5.1.3.4"/>
    </reaction>
</comment>
<dbReference type="Proteomes" id="UP000005632">
    <property type="component" value="Chromosome"/>
</dbReference>
<dbReference type="HOGENOM" id="CLU_006033_5_0_12"/>
<sequence length="232" mass="25799">MLESLKKTVFEANLALPKYNLVTFTWGNVSGIDREQNLVVIKPSGVSYEQMSYEDMVVVDLVSGRTVEGTLKSSSDTPTHLELYRNFPSIGGIVHTHSRWATIFAQTGKSIPALGTTHGDYFYGTIPCTRMMTDEEIGGDYEKETGTVIVETFHSRDPQQVPAVLVHSHGPFAWGKDPLDAVHNAVVLEEVAMMAWHGMVLCKEGIDPMQPALLDKHYLRKHGKNAYYGQKS</sequence>
<dbReference type="EC" id="5.1.3.4" evidence="4 9"/>
<evidence type="ECO:0000256" key="3">
    <source>
        <dbReference type="ARBA" id="ARBA00010037"/>
    </source>
</evidence>
<comment type="cofactor">
    <cofactor evidence="2">
        <name>Zn(2+)</name>
        <dbReference type="ChEBI" id="CHEBI:29105"/>
    </cofactor>
</comment>
<dbReference type="GO" id="GO:0019572">
    <property type="term" value="P:L-arabinose catabolic process"/>
    <property type="evidence" value="ECO:0007669"/>
    <property type="project" value="InterPro"/>
</dbReference>
<dbReference type="AlphaFoldDB" id="G8QXG1"/>
<evidence type="ECO:0000256" key="7">
    <source>
        <dbReference type="ARBA" id="ARBA00023235"/>
    </source>
</evidence>
<dbReference type="SUPFAM" id="SSF53639">
    <property type="entry name" value="AraD/HMP-PK domain-like"/>
    <property type="match status" value="1"/>
</dbReference>
<dbReference type="SMART" id="SM01007">
    <property type="entry name" value="Aldolase_II"/>
    <property type="match status" value="1"/>
</dbReference>
<dbReference type="eggNOG" id="COG0235">
    <property type="taxonomic scope" value="Bacteria"/>
</dbReference>
<feature type="domain" description="Class II aldolase/adducin N-terminal" evidence="10">
    <location>
        <begin position="7"/>
        <end position="196"/>
    </location>
</feature>
<dbReference type="EMBL" id="CP003155">
    <property type="protein sequence ID" value="AEV28462.1"/>
    <property type="molecule type" value="Genomic_DNA"/>
</dbReference>
<keyword evidence="6" id="KW-0862">Zinc</keyword>
<name>G8QXG1_SPHPG</name>
<proteinExistence type="inferred from homology"/>
<keyword evidence="7" id="KW-0413">Isomerase</keyword>
<dbReference type="NCBIfam" id="NF009002">
    <property type="entry name" value="PRK12347.1"/>
    <property type="match status" value="1"/>
</dbReference>
<evidence type="ECO:0000256" key="8">
    <source>
        <dbReference type="ARBA" id="ARBA00023277"/>
    </source>
</evidence>
<dbReference type="InterPro" id="IPR036409">
    <property type="entry name" value="Aldolase_II/adducin_N_sf"/>
</dbReference>
<dbReference type="GO" id="GO:0008742">
    <property type="term" value="F:L-ribulose-phosphate 4-epimerase activity"/>
    <property type="evidence" value="ECO:0007669"/>
    <property type="project" value="UniProtKB-UniRule"/>
</dbReference>
<comment type="similarity">
    <text evidence="3">Belongs to the aldolase class II family. AraD/FucA subfamily.</text>
</comment>
<evidence type="ECO:0000256" key="6">
    <source>
        <dbReference type="ARBA" id="ARBA00022833"/>
    </source>
</evidence>
<dbReference type="InterPro" id="IPR001303">
    <property type="entry name" value="Aldolase_II/adducin_N"/>
</dbReference>
<evidence type="ECO:0000256" key="2">
    <source>
        <dbReference type="ARBA" id="ARBA00001947"/>
    </source>
</evidence>
<reference evidence="11 12" key="1">
    <citation type="submission" date="2011-11" db="EMBL/GenBank/DDBJ databases">
        <title>Complete sequence of Spirochaeta sp. grapes.</title>
        <authorList>
            <consortium name="US DOE Joint Genome Institute"/>
            <person name="Lucas S."/>
            <person name="Han J."/>
            <person name="Lapidus A."/>
            <person name="Cheng J.-F."/>
            <person name="Goodwin L."/>
            <person name="Pitluck S."/>
            <person name="Peters L."/>
            <person name="Ovchinnikova G."/>
            <person name="Munk A.C."/>
            <person name="Detter J.C."/>
            <person name="Han C."/>
            <person name="Tapia R."/>
            <person name="Land M."/>
            <person name="Hauser L."/>
            <person name="Kyrpides N."/>
            <person name="Ivanova N."/>
            <person name="Pagani I."/>
            <person name="Ritalahtilisa K."/>
            <person name="Loeffler F."/>
            <person name="Woyke T."/>
        </authorList>
    </citation>
    <scope>NUCLEOTIDE SEQUENCE [LARGE SCALE GENOMIC DNA]</scope>
    <source>
        <strain evidence="12">ATCC BAA-1885 / DSM 22778 / Grapes</strain>
    </source>
</reference>
<dbReference type="PANTHER" id="PTHR22789">
    <property type="entry name" value="FUCULOSE PHOSPHATE ALDOLASE"/>
    <property type="match status" value="1"/>
</dbReference>
<keyword evidence="12" id="KW-1185">Reference proteome</keyword>
<dbReference type="Pfam" id="PF00596">
    <property type="entry name" value="Aldolase_II"/>
    <property type="match status" value="1"/>
</dbReference>
<evidence type="ECO:0000256" key="1">
    <source>
        <dbReference type="ARBA" id="ARBA00001726"/>
    </source>
</evidence>
<keyword evidence="5" id="KW-0479">Metal-binding</keyword>
<dbReference type="Gene3D" id="3.40.225.10">
    <property type="entry name" value="Class II aldolase/adducin N-terminal domain"/>
    <property type="match status" value="1"/>
</dbReference>
<dbReference type="FunFam" id="3.40.225.10:FF:000001">
    <property type="entry name" value="L-ribulose-5-phosphate 4-epimerase UlaF"/>
    <property type="match status" value="1"/>
</dbReference>
<evidence type="ECO:0000256" key="9">
    <source>
        <dbReference type="NCBIfam" id="TIGR00760"/>
    </source>
</evidence>
<dbReference type="CDD" id="cd00398">
    <property type="entry name" value="Aldolase_II"/>
    <property type="match status" value="1"/>
</dbReference>
<dbReference type="GO" id="GO:0016832">
    <property type="term" value="F:aldehyde-lyase activity"/>
    <property type="evidence" value="ECO:0007669"/>
    <property type="project" value="TreeGrafter"/>
</dbReference>
<dbReference type="OrthoDB" id="9794581at2"/>
<dbReference type="KEGG" id="sgp:SpiGrapes_0620"/>
<accession>G8QXG1</accession>
<dbReference type="GO" id="GO:0005829">
    <property type="term" value="C:cytosol"/>
    <property type="evidence" value="ECO:0007669"/>
    <property type="project" value="TreeGrafter"/>
</dbReference>
<dbReference type="InterPro" id="IPR004661">
    <property type="entry name" value="AraD"/>
</dbReference>
<keyword evidence="8" id="KW-0119">Carbohydrate metabolism</keyword>
<dbReference type="InterPro" id="IPR050197">
    <property type="entry name" value="Aldolase_class_II_sugar_metab"/>
</dbReference>
<dbReference type="NCBIfam" id="TIGR00760">
    <property type="entry name" value="araD"/>
    <property type="match status" value="1"/>
</dbReference>
<evidence type="ECO:0000256" key="5">
    <source>
        <dbReference type="ARBA" id="ARBA00022723"/>
    </source>
</evidence>